<gene>
    <name evidence="4" type="ORF">MUS1_04570</name>
</gene>
<dbReference type="EMBL" id="JAMB01000011">
    <property type="protein sequence ID" value="ETX10108.1"/>
    <property type="molecule type" value="Genomic_DNA"/>
</dbReference>
<dbReference type="eggNOG" id="COG3637">
    <property type="taxonomic scope" value="Bacteria"/>
</dbReference>
<dbReference type="OrthoDB" id="7620169at2"/>
<sequence length="192" mass="20862">MKFFIPVIAGSIALASFSVAVQADSSIDSTENNSGFYVGGNYGYLKVESDDDFDDSNDVSQGIIGYRLNPFIALESSYINFGRYGSDLANAETTGYTAAVKGTIPLSQTVEVFAKAGQLWHETDYNVTSFSGSSDDKSLFAGAGVNFKVTENFLVNAQYTWYDVDLEADNVSSDSKFETDFNQASVGAEYRF</sequence>
<evidence type="ECO:0000313" key="5">
    <source>
        <dbReference type="Proteomes" id="UP000054058"/>
    </source>
</evidence>
<dbReference type="InterPro" id="IPR027385">
    <property type="entry name" value="Beta-barrel_OMP"/>
</dbReference>
<dbReference type="PATRIC" id="fig|1122207.3.peg.2532"/>
<proteinExistence type="predicted"/>
<accession>X7E4K4</accession>
<dbReference type="RefSeq" id="WP_036163044.1">
    <property type="nucleotide sequence ID" value="NZ_JAMB01000011.1"/>
</dbReference>
<dbReference type="Gene3D" id="2.40.160.20">
    <property type="match status" value="1"/>
</dbReference>
<organism evidence="4 5">
    <name type="scientific">Marinomonas ushuaiensis DSM 15871</name>
    <dbReference type="NCBI Taxonomy" id="1122207"/>
    <lineage>
        <taxon>Bacteria</taxon>
        <taxon>Pseudomonadati</taxon>
        <taxon>Pseudomonadota</taxon>
        <taxon>Gammaproteobacteria</taxon>
        <taxon>Oceanospirillales</taxon>
        <taxon>Oceanospirillaceae</taxon>
        <taxon>Marinomonas</taxon>
    </lineage>
</organism>
<feature type="chain" id="PRO_5004977368" evidence="2">
    <location>
        <begin position="24"/>
        <end position="192"/>
    </location>
</feature>
<keyword evidence="1 2" id="KW-0732">Signal</keyword>
<evidence type="ECO:0000259" key="3">
    <source>
        <dbReference type="Pfam" id="PF13505"/>
    </source>
</evidence>
<protein>
    <submittedName>
        <fullName evidence="4">Membrane protein</fullName>
    </submittedName>
</protein>
<feature type="domain" description="Outer membrane protein beta-barrel" evidence="3">
    <location>
        <begin position="11"/>
        <end position="192"/>
    </location>
</feature>
<dbReference type="Pfam" id="PF13505">
    <property type="entry name" value="OMP_b-brl"/>
    <property type="match status" value="1"/>
</dbReference>
<dbReference type="AlphaFoldDB" id="X7E4K4"/>
<name>X7E4K4_9GAMM</name>
<reference evidence="4 5" key="1">
    <citation type="submission" date="2014-01" db="EMBL/GenBank/DDBJ databases">
        <title>Marinomonas ushuaiensis DSM 15871 Genome Sequencing.</title>
        <authorList>
            <person name="Lai Q."/>
            <person name="Shao Z.S."/>
        </authorList>
    </citation>
    <scope>NUCLEOTIDE SEQUENCE [LARGE SCALE GENOMIC DNA]</scope>
    <source>
        <strain evidence="4 5">DSM 15871</strain>
    </source>
</reference>
<evidence type="ECO:0000256" key="1">
    <source>
        <dbReference type="ARBA" id="ARBA00022729"/>
    </source>
</evidence>
<dbReference type="InterPro" id="IPR011250">
    <property type="entry name" value="OMP/PagP_B-barrel"/>
</dbReference>
<comment type="caution">
    <text evidence="4">The sequence shown here is derived from an EMBL/GenBank/DDBJ whole genome shotgun (WGS) entry which is preliminary data.</text>
</comment>
<dbReference type="SUPFAM" id="SSF56925">
    <property type="entry name" value="OMPA-like"/>
    <property type="match status" value="1"/>
</dbReference>
<evidence type="ECO:0000256" key="2">
    <source>
        <dbReference type="SAM" id="SignalP"/>
    </source>
</evidence>
<dbReference type="Proteomes" id="UP000054058">
    <property type="component" value="Unassembled WGS sequence"/>
</dbReference>
<feature type="signal peptide" evidence="2">
    <location>
        <begin position="1"/>
        <end position="23"/>
    </location>
</feature>
<keyword evidence="5" id="KW-1185">Reference proteome</keyword>
<dbReference type="STRING" id="1122207.MUS1_04570"/>
<evidence type="ECO:0000313" key="4">
    <source>
        <dbReference type="EMBL" id="ETX10108.1"/>
    </source>
</evidence>